<dbReference type="GO" id="GO:0006402">
    <property type="term" value="P:mRNA catabolic process"/>
    <property type="evidence" value="ECO:0007669"/>
    <property type="project" value="TreeGrafter"/>
</dbReference>
<organism evidence="11 12">
    <name type="scientific">Desulfobulbus oligotrophicus</name>
    <dbReference type="NCBI Taxonomy" id="1909699"/>
    <lineage>
        <taxon>Bacteria</taxon>
        <taxon>Pseudomonadati</taxon>
        <taxon>Thermodesulfobacteriota</taxon>
        <taxon>Desulfobulbia</taxon>
        <taxon>Desulfobulbales</taxon>
        <taxon>Desulfobulbaceae</taxon>
        <taxon>Desulfobulbus</taxon>
    </lineage>
</organism>
<keyword evidence="12" id="KW-1185">Reference proteome</keyword>
<evidence type="ECO:0000256" key="2">
    <source>
        <dbReference type="ARBA" id="ARBA00004496"/>
    </source>
</evidence>
<protein>
    <recommendedName>
        <fullName evidence="8">Ribonuclease R</fullName>
        <shortName evidence="8">RNase R</shortName>
        <ecNumber evidence="8">3.1.13.1</ecNumber>
    </recommendedName>
</protein>
<dbReference type="InterPro" id="IPR040476">
    <property type="entry name" value="CSD2"/>
</dbReference>
<keyword evidence="4 8" id="KW-0540">Nuclease</keyword>
<keyword evidence="3 8" id="KW-0963">Cytoplasm</keyword>
<dbReference type="EC" id="3.1.13.1" evidence="8"/>
<dbReference type="SMART" id="SM00357">
    <property type="entry name" value="CSP"/>
    <property type="match status" value="1"/>
</dbReference>
<dbReference type="NCBIfam" id="TIGR00358">
    <property type="entry name" value="3_prime_RNase"/>
    <property type="match status" value="1"/>
</dbReference>
<dbReference type="Pfam" id="PF08206">
    <property type="entry name" value="OB_RNB"/>
    <property type="match status" value="1"/>
</dbReference>
<evidence type="ECO:0000256" key="3">
    <source>
        <dbReference type="ARBA" id="ARBA00022490"/>
    </source>
</evidence>
<evidence type="ECO:0000256" key="1">
    <source>
        <dbReference type="ARBA" id="ARBA00001849"/>
    </source>
</evidence>
<dbReference type="Proteomes" id="UP000596092">
    <property type="component" value="Chromosome"/>
</dbReference>
<evidence type="ECO:0000256" key="6">
    <source>
        <dbReference type="ARBA" id="ARBA00022839"/>
    </source>
</evidence>
<dbReference type="EMBL" id="CP054140">
    <property type="protein sequence ID" value="QQG64472.1"/>
    <property type="molecule type" value="Genomic_DNA"/>
</dbReference>
<accession>A0A7T5VAU4</accession>
<evidence type="ECO:0000313" key="11">
    <source>
        <dbReference type="EMBL" id="QQG64472.1"/>
    </source>
</evidence>
<keyword evidence="5 8" id="KW-0378">Hydrolase</keyword>
<dbReference type="PROSITE" id="PS50126">
    <property type="entry name" value="S1"/>
    <property type="match status" value="1"/>
</dbReference>
<dbReference type="InterPro" id="IPR001900">
    <property type="entry name" value="RNase_II/R"/>
</dbReference>
<sequence>MAKKIFPSRRRSRPIYKKRRPSGPRGKDHDHLQASILTLLTGQEKPLTADEIANALYLHHTQSSLLRKTLGQMLAAGTLLKKGKLFTAADKPEQLQGTLDLTSKGFGFVTPEGEQIKGGKDVYIAQQNLNTAGPGDTVLIAIIGSTSRGRREGRVLRIMHRAVTRICGVYNLTAVGGQVLPDDSRLPYALFIPQGEDLDAQDGMAVVAEITHYGSQQQGPTGRVTEVLGDPRQAGVQIRMAIQQFSLHEQFPVAAEEEASRLLPVTQAQGDRIDLRHVLHVTIDGEDARDFDDAICVERRKDGFVLYVSIADVGFYVQPGSSIDQEAYLRGTSIYLPDRVLPMLPERLSNDLCSLMPDTDRPAFTAVLEFDNTGQRMAERYHKSLIRSKKRLTYTTVNQILSDHDQEVRSAHAELVPMLEQANHLAALLNNHRARRGSLDFNLPEPVISLQGDRVVNISQAERYEAHLLIEAFMLAANEAVAESLSKAKLPVLYRIHEPPDPAKLETFTDAAHALGIHTPRSAMGPSWFAQIIAQAKHSPSEYIVNSLLLRTLQQARYSPENTGHFGLAAPYYLHFTSPIRRYPDLIAHRVLQALLTGTAEQPLTPQQKTDLVEAGTHLSQCERKAIDVERNIHARCSALYLLDQVGNVFTGIISGVSASGLYIMLDDSFISGMIPLSSMTDDYYLYDSRRYRLIGENRHQIYQLGNRVHVRLDRVDLLDKQLSFSPATD</sequence>
<dbReference type="NCBIfam" id="TIGR02063">
    <property type="entry name" value="RNase_R"/>
    <property type="match status" value="1"/>
</dbReference>
<dbReference type="AlphaFoldDB" id="A0A7T5VAU4"/>
<evidence type="ECO:0000256" key="5">
    <source>
        <dbReference type="ARBA" id="ARBA00022801"/>
    </source>
</evidence>
<dbReference type="GO" id="GO:0008859">
    <property type="term" value="F:exoribonuclease II activity"/>
    <property type="evidence" value="ECO:0007669"/>
    <property type="project" value="UniProtKB-UniRule"/>
</dbReference>
<dbReference type="CDD" id="cd04471">
    <property type="entry name" value="S1_RNase_R"/>
    <property type="match status" value="1"/>
</dbReference>
<dbReference type="SMART" id="SM00955">
    <property type="entry name" value="RNB"/>
    <property type="match status" value="1"/>
</dbReference>
<dbReference type="Pfam" id="PF00575">
    <property type="entry name" value="S1"/>
    <property type="match status" value="1"/>
</dbReference>
<dbReference type="HAMAP" id="MF_01895">
    <property type="entry name" value="RNase_R"/>
    <property type="match status" value="1"/>
</dbReference>
<evidence type="ECO:0000256" key="4">
    <source>
        <dbReference type="ARBA" id="ARBA00022722"/>
    </source>
</evidence>
<dbReference type="InterPro" id="IPR011805">
    <property type="entry name" value="RNase_R"/>
</dbReference>
<dbReference type="InterPro" id="IPR012340">
    <property type="entry name" value="NA-bd_OB-fold"/>
</dbReference>
<dbReference type="KEGG" id="dog:HP555_00645"/>
<dbReference type="GO" id="GO:0005829">
    <property type="term" value="C:cytosol"/>
    <property type="evidence" value="ECO:0007669"/>
    <property type="project" value="TreeGrafter"/>
</dbReference>
<dbReference type="PROSITE" id="PS01175">
    <property type="entry name" value="RIBONUCLEASE_II"/>
    <property type="match status" value="1"/>
</dbReference>
<comment type="subcellular location">
    <subcellularLocation>
        <location evidence="2 8">Cytoplasm</location>
    </subcellularLocation>
</comment>
<proteinExistence type="inferred from homology"/>
<comment type="catalytic activity">
    <reaction evidence="1 8">
        <text>Exonucleolytic cleavage in the 3'- to 5'-direction to yield nucleoside 5'-phosphates.</text>
        <dbReference type="EC" id="3.1.13.1"/>
    </reaction>
</comment>
<keyword evidence="6 8" id="KW-0269">Exonuclease</keyword>
<feature type="domain" description="S1 motif" evidence="10">
    <location>
        <begin position="647"/>
        <end position="728"/>
    </location>
</feature>
<dbReference type="PANTHER" id="PTHR23355:SF9">
    <property type="entry name" value="DIS3-LIKE EXONUCLEASE 2"/>
    <property type="match status" value="1"/>
</dbReference>
<dbReference type="PANTHER" id="PTHR23355">
    <property type="entry name" value="RIBONUCLEASE"/>
    <property type="match status" value="1"/>
</dbReference>
<name>A0A7T5VAU4_9BACT</name>
<dbReference type="InterPro" id="IPR011129">
    <property type="entry name" value="CSD"/>
</dbReference>
<evidence type="ECO:0000259" key="10">
    <source>
        <dbReference type="PROSITE" id="PS50126"/>
    </source>
</evidence>
<dbReference type="SUPFAM" id="SSF50249">
    <property type="entry name" value="Nucleic acid-binding proteins"/>
    <property type="match status" value="3"/>
</dbReference>
<dbReference type="Pfam" id="PF17876">
    <property type="entry name" value="CSD2"/>
    <property type="match status" value="1"/>
</dbReference>
<dbReference type="InterPro" id="IPR022966">
    <property type="entry name" value="RNase_II/R_CS"/>
</dbReference>
<evidence type="ECO:0000256" key="9">
    <source>
        <dbReference type="SAM" id="MobiDB-lite"/>
    </source>
</evidence>
<evidence type="ECO:0000256" key="7">
    <source>
        <dbReference type="ARBA" id="ARBA00022884"/>
    </source>
</evidence>
<dbReference type="Gene3D" id="2.40.50.140">
    <property type="entry name" value="Nucleic acid-binding proteins"/>
    <property type="match status" value="2"/>
</dbReference>
<dbReference type="InterPro" id="IPR003029">
    <property type="entry name" value="S1_domain"/>
</dbReference>
<dbReference type="Pfam" id="PF00773">
    <property type="entry name" value="RNB"/>
    <property type="match status" value="1"/>
</dbReference>
<dbReference type="RefSeq" id="WP_199263306.1">
    <property type="nucleotide sequence ID" value="NZ_CP054140.1"/>
</dbReference>
<dbReference type="SMART" id="SM00316">
    <property type="entry name" value="S1"/>
    <property type="match status" value="1"/>
</dbReference>
<evidence type="ECO:0000256" key="8">
    <source>
        <dbReference type="HAMAP-Rule" id="MF_01895"/>
    </source>
</evidence>
<keyword evidence="7 8" id="KW-0694">RNA-binding</keyword>
<comment type="function">
    <text evidence="8">3'-5' exoribonuclease that releases 5'-nucleoside monophosphates and is involved in maturation of structured RNAs.</text>
</comment>
<comment type="similarity">
    <text evidence="8">Belongs to the RNR ribonuclease family. RNase R subfamily.</text>
</comment>
<feature type="region of interest" description="Disordered" evidence="9">
    <location>
        <begin position="1"/>
        <end position="30"/>
    </location>
</feature>
<gene>
    <name evidence="8 11" type="primary">rnr</name>
    <name evidence="11" type="ORF">HP555_00645</name>
</gene>
<reference evidence="11 12" key="1">
    <citation type="submission" date="2020-05" db="EMBL/GenBank/DDBJ databases">
        <title>Complete genome of Desulfobulbus oligotrophicus.</title>
        <authorList>
            <person name="Podar M."/>
        </authorList>
    </citation>
    <scope>NUCLEOTIDE SEQUENCE [LARGE SCALE GENOMIC DNA]</scope>
    <source>
        <strain evidence="11 12">Prop6</strain>
    </source>
</reference>
<dbReference type="InterPro" id="IPR013223">
    <property type="entry name" value="RNase_B_OB_dom"/>
</dbReference>
<dbReference type="InterPro" id="IPR050180">
    <property type="entry name" value="RNR_Ribonuclease"/>
</dbReference>
<feature type="compositionally biased region" description="Basic residues" evidence="9">
    <location>
        <begin position="1"/>
        <end position="22"/>
    </location>
</feature>
<evidence type="ECO:0000313" key="12">
    <source>
        <dbReference type="Proteomes" id="UP000596092"/>
    </source>
</evidence>
<dbReference type="InterPro" id="IPR004476">
    <property type="entry name" value="RNase_II/RNase_R"/>
</dbReference>
<dbReference type="GO" id="GO:0003723">
    <property type="term" value="F:RNA binding"/>
    <property type="evidence" value="ECO:0007669"/>
    <property type="project" value="UniProtKB-UniRule"/>
</dbReference>